<accession>A0A0E9TNX2</accession>
<dbReference type="EMBL" id="GBXM01057923">
    <property type="protein sequence ID" value="JAH50654.1"/>
    <property type="molecule type" value="Transcribed_RNA"/>
</dbReference>
<proteinExistence type="predicted"/>
<organism evidence="1">
    <name type="scientific">Anguilla anguilla</name>
    <name type="common">European freshwater eel</name>
    <name type="synonym">Muraena anguilla</name>
    <dbReference type="NCBI Taxonomy" id="7936"/>
    <lineage>
        <taxon>Eukaryota</taxon>
        <taxon>Metazoa</taxon>
        <taxon>Chordata</taxon>
        <taxon>Craniata</taxon>
        <taxon>Vertebrata</taxon>
        <taxon>Euteleostomi</taxon>
        <taxon>Actinopterygii</taxon>
        <taxon>Neopterygii</taxon>
        <taxon>Teleostei</taxon>
        <taxon>Anguilliformes</taxon>
        <taxon>Anguillidae</taxon>
        <taxon>Anguilla</taxon>
    </lineage>
</organism>
<dbReference type="EMBL" id="GBXM01054154">
    <property type="protein sequence ID" value="JAH54423.1"/>
    <property type="molecule type" value="Transcribed_RNA"/>
</dbReference>
<reference evidence="1" key="1">
    <citation type="submission" date="2014-11" db="EMBL/GenBank/DDBJ databases">
        <authorList>
            <person name="Amaro Gonzalez C."/>
        </authorList>
    </citation>
    <scope>NUCLEOTIDE SEQUENCE</scope>
</reference>
<protein>
    <submittedName>
        <fullName evidence="1">Uncharacterized protein</fullName>
    </submittedName>
</protein>
<name>A0A0E9TNX2_ANGAN</name>
<reference evidence="1" key="2">
    <citation type="journal article" date="2015" name="Fish Shellfish Immunol.">
        <title>Early steps in the European eel (Anguilla anguilla)-Vibrio vulnificus interaction in the gills: Role of the RtxA13 toxin.</title>
        <authorList>
            <person name="Callol A."/>
            <person name="Pajuelo D."/>
            <person name="Ebbesson L."/>
            <person name="Teles M."/>
            <person name="MacKenzie S."/>
            <person name="Amaro C."/>
        </authorList>
    </citation>
    <scope>NUCLEOTIDE SEQUENCE</scope>
</reference>
<evidence type="ECO:0000313" key="1">
    <source>
        <dbReference type="EMBL" id="JAH54423.1"/>
    </source>
</evidence>
<sequence length="24" mass="3034">MRDHFLNINLNITCHINYYFTKYV</sequence>
<dbReference type="AlphaFoldDB" id="A0A0E9TNX2"/>
<dbReference type="EMBL" id="GBXM01043940">
    <property type="protein sequence ID" value="JAH64637.1"/>
    <property type="molecule type" value="Transcribed_RNA"/>
</dbReference>